<gene>
    <name evidence="1" type="ORF">LCGC14_2616810</name>
</gene>
<dbReference type="EMBL" id="LAZR01044554">
    <property type="protein sequence ID" value="KKL04363.1"/>
    <property type="molecule type" value="Genomic_DNA"/>
</dbReference>
<name>A0A0F9CWX5_9ZZZZ</name>
<reference evidence="1" key="1">
    <citation type="journal article" date="2015" name="Nature">
        <title>Complex archaea that bridge the gap between prokaryotes and eukaryotes.</title>
        <authorList>
            <person name="Spang A."/>
            <person name="Saw J.H."/>
            <person name="Jorgensen S.L."/>
            <person name="Zaremba-Niedzwiedzka K."/>
            <person name="Martijn J."/>
            <person name="Lind A.E."/>
            <person name="van Eijk R."/>
            <person name="Schleper C."/>
            <person name="Guy L."/>
            <person name="Ettema T.J."/>
        </authorList>
    </citation>
    <scope>NUCLEOTIDE SEQUENCE</scope>
</reference>
<organism evidence="1">
    <name type="scientific">marine sediment metagenome</name>
    <dbReference type="NCBI Taxonomy" id="412755"/>
    <lineage>
        <taxon>unclassified sequences</taxon>
        <taxon>metagenomes</taxon>
        <taxon>ecological metagenomes</taxon>
    </lineage>
</organism>
<protein>
    <submittedName>
        <fullName evidence="1">Uncharacterized protein</fullName>
    </submittedName>
</protein>
<sequence>MSEILFVGTLEQIRERLLQAQDILETRATEGYPLLQPDEEWVFDTAKDERVCPVCSPHDRRVFRGDEIPGAFPSFEMIGVGEIAPRVHLDNPWLQGECRCGISLLDAKEIITERLFQELEEVSR</sequence>
<dbReference type="AlphaFoldDB" id="A0A0F9CWX5"/>
<proteinExistence type="predicted"/>
<accession>A0A0F9CWX5</accession>
<evidence type="ECO:0000313" key="1">
    <source>
        <dbReference type="EMBL" id="KKL04363.1"/>
    </source>
</evidence>
<comment type="caution">
    <text evidence="1">The sequence shown here is derived from an EMBL/GenBank/DDBJ whole genome shotgun (WGS) entry which is preliminary data.</text>
</comment>